<proteinExistence type="predicted"/>
<comment type="caution">
    <text evidence="2">The sequence shown here is derived from an EMBL/GenBank/DDBJ whole genome shotgun (WGS) entry which is preliminary data.</text>
</comment>
<feature type="coiled-coil region" evidence="1">
    <location>
        <begin position="84"/>
        <end position="188"/>
    </location>
</feature>
<protein>
    <submittedName>
        <fullName evidence="2">Uncharacterized protein</fullName>
    </submittedName>
</protein>
<keyword evidence="1" id="KW-0175">Coiled coil</keyword>
<sequence>MPARLTLPFSLFVVILLSACGSKEENERLRVENDSLRNELETRHEMVGVMRDVKGLIDSIDASRHLLRTDLHEGMSYNTFSERLKGINDYVKKTEAKLKTVEKELRSSNKKVNSYLLMMDALKSELEIRVQEVNSLEAAVAQYKAENKGLLETVKLQQTEMAEMQTKITAKQEELKLLEAKVGEMVDNFKVSEAEAFYARAKAVEEAANRTRLAPRKKKETYKEALELYKKSLSLGKKEARADITKLEKKIK</sequence>
<dbReference type="PROSITE" id="PS51257">
    <property type="entry name" value="PROKAR_LIPOPROTEIN"/>
    <property type="match status" value="1"/>
</dbReference>
<reference evidence="2 3" key="1">
    <citation type="submission" date="2021-05" db="EMBL/GenBank/DDBJ databases">
        <title>A Polyphasic approach of four new species of the genus Ohtaekwangia: Ohtaekwangia histidinii sp. nov., Ohtaekwangia cretensis sp. nov., Ohtaekwangia indiensis sp. nov., Ohtaekwangia reichenbachii sp. nov. from diverse environment.</title>
        <authorList>
            <person name="Octaviana S."/>
        </authorList>
    </citation>
    <scope>NUCLEOTIDE SEQUENCE [LARGE SCALE GENOMIC DNA]</scope>
    <source>
        <strain evidence="2 3">PWU4</strain>
    </source>
</reference>
<accession>A0AAP2DM58</accession>
<organism evidence="2 3">
    <name type="scientific">Chryseosolibacter histidini</name>
    <dbReference type="NCBI Taxonomy" id="2782349"/>
    <lineage>
        <taxon>Bacteria</taxon>
        <taxon>Pseudomonadati</taxon>
        <taxon>Bacteroidota</taxon>
        <taxon>Cytophagia</taxon>
        <taxon>Cytophagales</taxon>
        <taxon>Chryseotaleaceae</taxon>
        <taxon>Chryseosolibacter</taxon>
    </lineage>
</organism>
<dbReference type="EMBL" id="JAHESF010000019">
    <property type="protein sequence ID" value="MBT1698911.1"/>
    <property type="molecule type" value="Genomic_DNA"/>
</dbReference>
<gene>
    <name evidence="2" type="ORF">KK083_18605</name>
</gene>
<name>A0AAP2DM58_9BACT</name>
<dbReference type="RefSeq" id="WP_254165964.1">
    <property type="nucleotide sequence ID" value="NZ_JAHESF010000019.1"/>
</dbReference>
<dbReference type="AlphaFoldDB" id="A0AAP2DM58"/>
<keyword evidence="3" id="KW-1185">Reference proteome</keyword>
<evidence type="ECO:0000256" key="1">
    <source>
        <dbReference type="SAM" id="Coils"/>
    </source>
</evidence>
<dbReference type="Proteomes" id="UP001319200">
    <property type="component" value="Unassembled WGS sequence"/>
</dbReference>
<evidence type="ECO:0000313" key="2">
    <source>
        <dbReference type="EMBL" id="MBT1698911.1"/>
    </source>
</evidence>
<evidence type="ECO:0000313" key="3">
    <source>
        <dbReference type="Proteomes" id="UP001319200"/>
    </source>
</evidence>